<gene>
    <name evidence="4" type="ORF">FA09DRAFT_332429</name>
</gene>
<keyword evidence="5" id="KW-1185">Reference proteome</keyword>
<dbReference type="Gene3D" id="3.40.50.720">
    <property type="entry name" value="NAD(P)-binding Rossmann-like Domain"/>
    <property type="match status" value="1"/>
</dbReference>
<dbReference type="RefSeq" id="XP_025595290.1">
    <property type="nucleotide sequence ID" value="XM_025743452.1"/>
</dbReference>
<dbReference type="Proteomes" id="UP000245946">
    <property type="component" value="Unassembled WGS sequence"/>
</dbReference>
<name>A0A316Z0J7_9BASI</name>
<dbReference type="InterPro" id="IPR002347">
    <property type="entry name" value="SDR_fam"/>
</dbReference>
<evidence type="ECO:0000256" key="2">
    <source>
        <dbReference type="ARBA" id="ARBA00022857"/>
    </source>
</evidence>
<dbReference type="SUPFAM" id="SSF51735">
    <property type="entry name" value="NAD(P)-binding Rossmann-fold domains"/>
    <property type="match status" value="1"/>
</dbReference>
<evidence type="ECO:0000313" key="5">
    <source>
        <dbReference type="Proteomes" id="UP000245946"/>
    </source>
</evidence>
<dbReference type="AlphaFoldDB" id="A0A316Z0J7"/>
<keyword evidence="3" id="KW-0560">Oxidoreductase</keyword>
<dbReference type="PANTHER" id="PTHR24322">
    <property type="entry name" value="PKSB"/>
    <property type="match status" value="1"/>
</dbReference>
<comment type="similarity">
    <text evidence="1">Belongs to the short-chain dehydrogenases/reductases (SDR) family.</text>
</comment>
<dbReference type="PROSITE" id="PS00061">
    <property type="entry name" value="ADH_SHORT"/>
    <property type="match status" value="1"/>
</dbReference>
<organism evidence="4 5">
    <name type="scientific">Tilletiopsis washingtonensis</name>
    <dbReference type="NCBI Taxonomy" id="58919"/>
    <lineage>
        <taxon>Eukaryota</taxon>
        <taxon>Fungi</taxon>
        <taxon>Dikarya</taxon>
        <taxon>Basidiomycota</taxon>
        <taxon>Ustilaginomycotina</taxon>
        <taxon>Exobasidiomycetes</taxon>
        <taxon>Entylomatales</taxon>
        <taxon>Entylomatales incertae sedis</taxon>
        <taxon>Tilletiopsis</taxon>
    </lineage>
</organism>
<dbReference type="GO" id="GO:0016616">
    <property type="term" value="F:oxidoreductase activity, acting on the CH-OH group of donors, NAD or NADP as acceptor"/>
    <property type="evidence" value="ECO:0007669"/>
    <property type="project" value="TreeGrafter"/>
</dbReference>
<dbReference type="GeneID" id="37270996"/>
<accession>A0A316Z0J7</accession>
<protein>
    <submittedName>
        <fullName evidence="4">NAD(P)-binding protein</fullName>
    </submittedName>
</protein>
<dbReference type="OrthoDB" id="10253736at2759"/>
<dbReference type="PRINTS" id="PR00081">
    <property type="entry name" value="GDHRDH"/>
</dbReference>
<evidence type="ECO:0000256" key="1">
    <source>
        <dbReference type="ARBA" id="ARBA00006484"/>
    </source>
</evidence>
<reference evidence="4 5" key="1">
    <citation type="journal article" date="2018" name="Mol. Biol. Evol.">
        <title>Broad Genomic Sampling Reveals a Smut Pathogenic Ancestry of the Fungal Clade Ustilaginomycotina.</title>
        <authorList>
            <person name="Kijpornyongpan T."/>
            <person name="Mondo S.J."/>
            <person name="Barry K."/>
            <person name="Sandor L."/>
            <person name="Lee J."/>
            <person name="Lipzen A."/>
            <person name="Pangilinan J."/>
            <person name="LaButti K."/>
            <person name="Hainaut M."/>
            <person name="Henrissat B."/>
            <person name="Grigoriev I.V."/>
            <person name="Spatafora J.W."/>
            <person name="Aime M.C."/>
        </authorList>
    </citation>
    <scope>NUCLEOTIDE SEQUENCE [LARGE SCALE GENOMIC DNA]</scope>
    <source>
        <strain evidence="4 5">MCA 4186</strain>
    </source>
</reference>
<dbReference type="Pfam" id="PF00106">
    <property type="entry name" value="adh_short"/>
    <property type="match status" value="1"/>
</dbReference>
<evidence type="ECO:0000313" key="4">
    <source>
        <dbReference type="EMBL" id="PWN95011.1"/>
    </source>
</evidence>
<dbReference type="InterPro" id="IPR036291">
    <property type="entry name" value="NAD(P)-bd_dom_sf"/>
</dbReference>
<keyword evidence="2" id="KW-0521">NADP</keyword>
<dbReference type="InterPro" id="IPR020904">
    <property type="entry name" value="Sc_DH/Rdtase_CS"/>
</dbReference>
<dbReference type="EMBL" id="KZ819307">
    <property type="protein sequence ID" value="PWN95011.1"/>
    <property type="molecule type" value="Genomic_DNA"/>
</dbReference>
<dbReference type="PANTHER" id="PTHR24322:SF736">
    <property type="entry name" value="RETINOL DEHYDROGENASE 10"/>
    <property type="match status" value="1"/>
</dbReference>
<dbReference type="STRING" id="58919.A0A316Z0J7"/>
<sequence length="390" mass="42584">MGLSIDSFVHALEPLLRLPLAPLAIAALAALRNSDAADALYILRTQPGKEAAREFLAVVRRAIRESKLLKLVLAIVAARTLNRVGHRLFVDRQARRRIDWRRHVVVISGGARGIGGGVAERLADRGAKVVTLDMAERTAHSRETRHFKADVTDEAQLLEVRERIHKELGMVTMVVACAGIARPCAVLDPPDVISLAYHTKMVDVNLNGTLNFIRVFSQDMLPKAKEGEPRVEGGAPANGWGGHILMIASGAAFTSLPYNAMYSASKAGAVALWTSLGWELDVVHKARGVRNSVMCPLKVATAMTDNERMSDQADQFMTPTLSVEQVADRMVQILESDRGQMVHLPAAANAIALLSPALPDWLRRAIFKALGAQRTFFAFAQNNRRMVADP</sequence>
<proteinExistence type="inferred from homology"/>
<evidence type="ECO:0000256" key="3">
    <source>
        <dbReference type="ARBA" id="ARBA00023002"/>
    </source>
</evidence>